<proteinExistence type="predicted"/>
<evidence type="ECO:0000313" key="5">
    <source>
        <dbReference type="EMBL" id="AXA36902.1"/>
    </source>
</evidence>
<evidence type="ECO:0000256" key="2">
    <source>
        <dbReference type="ARBA" id="ARBA00022723"/>
    </source>
</evidence>
<dbReference type="GO" id="GO:0008233">
    <property type="term" value="F:peptidase activity"/>
    <property type="evidence" value="ECO:0007669"/>
    <property type="project" value="UniProtKB-KW"/>
</dbReference>
<dbReference type="Gene3D" id="3.30.70.360">
    <property type="match status" value="1"/>
</dbReference>
<dbReference type="InterPro" id="IPR011650">
    <property type="entry name" value="Peptidase_M20_dimer"/>
</dbReference>
<dbReference type="Gene3D" id="3.40.630.10">
    <property type="entry name" value="Zn peptidases"/>
    <property type="match status" value="1"/>
</dbReference>
<gene>
    <name evidence="5" type="ORF">BRCON_2125</name>
</gene>
<sequence length="482" mass="52747">MSTAQQRGLMDKVLQFFEDHREQILHDLFDFLKIPSISNLSEHKPDIRRAAEWLCAHFKAIGLDAAIHETDGHPVVFAQWCKAPVGAPTVLVYGHYDVQPVEPLEEWTSPPFEPTIRDGNMVGRGTSDDKGQVFTHVKAVHAWLATTGALPINVKFLIEGEEEIGSPNLPKWLEANRELVAADVVVISDTAQFGPDLPSICTGLRGIAAFEIEIQTASSDLHSGSFGGAVPNAIEVLTRLLTALHTPDGRVDVPGFYDDVAEPSDEEKASWKALPFCEQEFLATAGAKATWGESDRSILERLWSRPTLEFVGISGGYQGQGHKGIVPARALAKCSARLVPNQDPAKVIEAVRRRVQALCPPYAELHWRAGHGTPAVSIPTDSKWVKAAVQALEAGFGRAPVFIREGGSISIVTRFVRDLAMPCLLLGFGLPDDRIHSPNEKFRLEDFVRGMRTSAHLLAKLAEDRAPAVVLGQQLALQDEMH</sequence>
<protein>
    <submittedName>
        <fullName evidence="5">Acetylornithine deacetylase</fullName>
    </submittedName>
</protein>
<dbReference type="NCBIfam" id="NF006579">
    <property type="entry name" value="PRK09104.1"/>
    <property type="match status" value="1"/>
</dbReference>
<accession>A0A2Z4Y8B8</accession>
<dbReference type="KEGG" id="schv:BRCON_2125"/>
<keyword evidence="1" id="KW-0645">Protease</keyword>
<evidence type="ECO:0000259" key="4">
    <source>
        <dbReference type="Pfam" id="PF07687"/>
    </source>
</evidence>
<feature type="domain" description="Peptidase M20 dimerisation" evidence="4">
    <location>
        <begin position="202"/>
        <end position="362"/>
    </location>
</feature>
<dbReference type="InterPro" id="IPR051458">
    <property type="entry name" value="Cyt/Met_Dipeptidase"/>
</dbReference>
<dbReference type="Pfam" id="PF01546">
    <property type="entry name" value="Peptidase_M20"/>
    <property type="match status" value="1"/>
</dbReference>
<keyword evidence="2" id="KW-0479">Metal-binding</keyword>
<dbReference type="Proteomes" id="UP000262583">
    <property type="component" value="Chromosome"/>
</dbReference>
<dbReference type="GO" id="GO:0046872">
    <property type="term" value="F:metal ion binding"/>
    <property type="evidence" value="ECO:0007669"/>
    <property type="project" value="UniProtKB-KW"/>
</dbReference>
<dbReference type="EMBL" id="CP030759">
    <property type="protein sequence ID" value="AXA36902.1"/>
    <property type="molecule type" value="Genomic_DNA"/>
</dbReference>
<dbReference type="GO" id="GO:0006508">
    <property type="term" value="P:proteolysis"/>
    <property type="evidence" value="ECO:0007669"/>
    <property type="project" value="UniProtKB-KW"/>
</dbReference>
<organism evidence="5 6">
    <name type="scientific">Sumerlaea chitinivorans</name>
    <dbReference type="NCBI Taxonomy" id="2250252"/>
    <lineage>
        <taxon>Bacteria</taxon>
        <taxon>Candidatus Sumerlaeota</taxon>
        <taxon>Candidatus Sumerlaeia</taxon>
        <taxon>Candidatus Sumerlaeales</taxon>
        <taxon>Candidatus Sumerlaeaceae</taxon>
        <taxon>Candidatus Sumerlaea</taxon>
    </lineage>
</organism>
<name>A0A2Z4Y8B8_SUMC1</name>
<dbReference type="NCBIfam" id="NF005914">
    <property type="entry name" value="PRK07907.1"/>
    <property type="match status" value="1"/>
</dbReference>
<dbReference type="NCBIfam" id="NF006053">
    <property type="entry name" value="PRK08201.1"/>
    <property type="match status" value="1"/>
</dbReference>
<evidence type="ECO:0000256" key="3">
    <source>
        <dbReference type="ARBA" id="ARBA00022801"/>
    </source>
</evidence>
<dbReference type="Pfam" id="PF07687">
    <property type="entry name" value="M20_dimer"/>
    <property type="match status" value="1"/>
</dbReference>
<evidence type="ECO:0000256" key="1">
    <source>
        <dbReference type="ARBA" id="ARBA00022670"/>
    </source>
</evidence>
<dbReference type="PANTHER" id="PTHR43270:SF12">
    <property type="entry name" value="SUCCINYL-DIAMINOPIMELATE DESUCCINYLASE"/>
    <property type="match status" value="1"/>
</dbReference>
<dbReference type="InterPro" id="IPR002933">
    <property type="entry name" value="Peptidase_M20"/>
</dbReference>
<keyword evidence="3" id="KW-0378">Hydrolase</keyword>
<dbReference type="PANTHER" id="PTHR43270">
    <property type="entry name" value="BETA-ALA-HIS DIPEPTIDASE"/>
    <property type="match status" value="1"/>
</dbReference>
<dbReference type="AlphaFoldDB" id="A0A2Z4Y8B8"/>
<evidence type="ECO:0000313" key="6">
    <source>
        <dbReference type="Proteomes" id="UP000262583"/>
    </source>
</evidence>
<dbReference type="SUPFAM" id="SSF53187">
    <property type="entry name" value="Zn-dependent exopeptidases"/>
    <property type="match status" value="1"/>
</dbReference>
<reference evidence="5 6" key="1">
    <citation type="submission" date="2018-05" db="EMBL/GenBank/DDBJ databases">
        <title>A metagenomic window into the 2 km-deep terrestrial subsurface aquifer revealed taxonomically and functionally diverse microbial community comprising novel uncultured bacterial lineages.</title>
        <authorList>
            <person name="Kadnikov V.V."/>
            <person name="Mardanov A.V."/>
            <person name="Beletsky A.V."/>
            <person name="Banks D."/>
            <person name="Pimenov N.V."/>
            <person name="Frank Y.A."/>
            <person name="Karnachuk O.V."/>
            <person name="Ravin N.V."/>
        </authorList>
    </citation>
    <scope>NUCLEOTIDE SEQUENCE [LARGE SCALE GENOMIC DNA]</scope>
    <source>
        <strain evidence="5">BY</strain>
    </source>
</reference>